<dbReference type="RefSeq" id="WP_015447823.1">
    <property type="nucleotide sequence ID" value="NC_020541.1"/>
</dbReference>
<dbReference type="GeneID" id="72428709"/>
<name>M4NHH2_9GAMM</name>
<dbReference type="HOGENOM" id="CLU_1377198_0_0_6"/>
<dbReference type="EMBL" id="CP003470">
    <property type="protein sequence ID" value="AGG89098.1"/>
    <property type="molecule type" value="Genomic_DNA"/>
</dbReference>
<evidence type="ECO:0000313" key="1">
    <source>
        <dbReference type="EMBL" id="AGG89098.1"/>
    </source>
</evidence>
<evidence type="ECO:0000313" key="2">
    <source>
        <dbReference type="Proteomes" id="UP000011859"/>
    </source>
</evidence>
<sequence length="198" mass="20933">MSNQPSTSNAQIRIFFRGSSPLDRHVRAVAQKQRAPLIKQLAGDFLALQRAHYVFPVNLEPSAGNGPIEPDGPGHAPIGVRVTFVGDSPLDEMFRAMPCSTPLECAHRIATLRQLAENGFAVASRGIRHDAVVLREEPAGGLVVSRADGASPPPAAAPSAAARQAGVSSWSRAITLEESHGDHGEEGYSAFDLQVAIA</sequence>
<dbReference type="STRING" id="666685.R2APBS1_1975"/>
<protein>
    <submittedName>
        <fullName evidence="1">Uncharacterized protein</fullName>
    </submittedName>
</protein>
<dbReference type="Proteomes" id="UP000011859">
    <property type="component" value="Chromosome"/>
</dbReference>
<gene>
    <name evidence="1" type="ORF">R2APBS1_1975</name>
</gene>
<dbReference type="KEGG" id="rhd:R2APBS1_1975"/>
<keyword evidence="2" id="KW-1185">Reference proteome</keyword>
<reference evidence="1 2" key="1">
    <citation type="submission" date="2012-04" db="EMBL/GenBank/DDBJ databases">
        <title>Complete genome of Rhodanobacter sp. 2APBS1.</title>
        <authorList>
            <consortium name="US DOE Joint Genome Institute"/>
            <person name="Huntemann M."/>
            <person name="Wei C.-L."/>
            <person name="Han J."/>
            <person name="Detter J.C."/>
            <person name="Han C."/>
            <person name="Tapia R."/>
            <person name="Munk A.C.C."/>
            <person name="Chen A."/>
            <person name="Krypides N."/>
            <person name="Mavromatis K."/>
            <person name="Markowitz V."/>
            <person name="Szeto E."/>
            <person name="Ivanova N."/>
            <person name="Mikhailova N."/>
            <person name="Ovchinnikova G."/>
            <person name="Pagani I."/>
            <person name="Pati A."/>
            <person name="Goodwin L."/>
            <person name="Peters L."/>
            <person name="Pitluck S."/>
            <person name="Woyke T."/>
            <person name="Prakash O."/>
            <person name="Elkins J."/>
            <person name="Brown S."/>
            <person name="Palumbo A."/>
            <person name="Hemme C."/>
            <person name="Zhou J."/>
            <person name="Watson D."/>
            <person name="Jardine P."/>
            <person name="Kostka J."/>
            <person name="Green S."/>
        </authorList>
    </citation>
    <scope>NUCLEOTIDE SEQUENCE [LARGE SCALE GENOMIC DNA]</scope>
    <source>
        <strain evidence="1 2">2APBS1</strain>
    </source>
</reference>
<dbReference type="AlphaFoldDB" id="M4NHH2"/>
<organism evidence="1 2">
    <name type="scientific">Rhodanobacter denitrificans</name>
    <dbReference type="NCBI Taxonomy" id="666685"/>
    <lineage>
        <taxon>Bacteria</taxon>
        <taxon>Pseudomonadati</taxon>
        <taxon>Pseudomonadota</taxon>
        <taxon>Gammaproteobacteria</taxon>
        <taxon>Lysobacterales</taxon>
        <taxon>Rhodanobacteraceae</taxon>
        <taxon>Rhodanobacter</taxon>
    </lineage>
</organism>
<accession>M4NHH2</accession>
<proteinExistence type="predicted"/>